<reference evidence="1" key="1">
    <citation type="journal article" date="2015" name="Nature">
        <title>Complex archaea that bridge the gap between prokaryotes and eukaryotes.</title>
        <authorList>
            <person name="Spang A."/>
            <person name="Saw J.H."/>
            <person name="Jorgensen S.L."/>
            <person name="Zaremba-Niedzwiedzka K."/>
            <person name="Martijn J."/>
            <person name="Lind A.E."/>
            <person name="van Eijk R."/>
            <person name="Schleper C."/>
            <person name="Guy L."/>
            <person name="Ettema T.J."/>
        </authorList>
    </citation>
    <scope>NUCLEOTIDE SEQUENCE</scope>
</reference>
<dbReference type="Gene3D" id="2.60.120.200">
    <property type="match status" value="1"/>
</dbReference>
<dbReference type="EMBL" id="LAZR01067819">
    <property type="protein sequence ID" value="KKK50836.1"/>
    <property type="molecule type" value="Genomic_DNA"/>
</dbReference>
<evidence type="ECO:0000313" key="1">
    <source>
        <dbReference type="EMBL" id="KKK50836.1"/>
    </source>
</evidence>
<name>A0A0F8YS40_9ZZZZ</name>
<comment type="caution">
    <text evidence="1">The sequence shown here is derived from an EMBL/GenBank/DDBJ whole genome shotgun (WGS) entry which is preliminary data.</text>
</comment>
<dbReference type="AlphaFoldDB" id="A0A0F8YS40"/>
<sequence>GSKFTLTEDGSVTSISAYMGLGGGAKNPKEAVGAIYSENAGPDQLLATSDLEIISSDAWYTFVFSSSPDLPAGDYWIVILTGTKIKLFGENTGGSSEYNGDSYSDGPTTTFGASTSGTWKYSIYANYDWSSPDSYEIFTEIEWSVNDVVASMEYLLWDYLTNVSATVNFSVWKNGAYELQTGGSPLQLTTDYYNEVTNTVKVKFECNSSNSFTLDIDQLRIDYNSTVGYSDYRDYDFIQWGDILDETLGTSSEFVIMTWIFPTAFNSNKSVNDVQNVFISKDGNLEIGITDSGRLQIYLNTINIEANATYGNSGAISLNSWQFIAIRYNNSNVDVMIHDTW</sequence>
<proteinExistence type="predicted"/>
<gene>
    <name evidence="1" type="ORF">LCGC14_3121040</name>
</gene>
<accession>A0A0F8YS40</accession>
<feature type="non-terminal residue" evidence="1">
    <location>
        <position position="1"/>
    </location>
</feature>
<feature type="non-terminal residue" evidence="1">
    <location>
        <position position="341"/>
    </location>
</feature>
<organism evidence="1">
    <name type="scientific">marine sediment metagenome</name>
    <dbReference type="NCBI Taxonomy" id="412755"/>
    <lineage>
        <taxon>unclassified sequences</taxon>
        <taxon>metagenomes</taxon>
        <taxon>ecological metagenomes</taxon>
    </lineage>
</organism>
<protein>
    <submittedName>
        <fullName evidence="1">Uncharacterized protein</fullName>
    </submittedName>
</protein>